<dbReference type="EMBL" id="CP012418">
    <property type="protein sequence ID" value="AOE49713.1"/>
    <property type="molecule type" value="Genomic_DNA"/>
</dbReference>
<protein>
    <submittedName>
        <fullName evidence="1">Uncharacterized protein</fullName>
    </submittedName>
</protein>
<keyword evidence="2" id="KW-1185">Reference proteome</keyword>
<name>A0A1B3BAB7_9GAMM</name>
<dbReference type="AlphaFoldDB" id="A0A1B3BAB7"/>
<dbReference type="STRING" id="1144748.KS2013_992"/>
<evidence type="ECO:0000313" key="1">
    <source>
        <dbReference type="EMBL" id="AOE49713.1"/>
    </source>
</evidence>
<organism evidence="1 2">
    <name type="scientific">Kangiella sediminilitoris</name>
    <dbReference type="NCBI Taxonomy" id="1144748"/>
    <lineage>
        <taxon>Bacteria</taxon>
        <taxon>Pseudomonadati</taxon>
        <taxon>Pseudomonadota</taxon>
        <taxon>Gammaproteobacteria</taxon>
        <taxon>Kangiellales</taxon>
        <taxon>Kangiellaceae</taxon>
        <taxon>Kangiella</taxon>
    </lineage>
</organism>
<dbReference type="KEGG" id="ksd:KS2013_992"/>
<proteinExistence type="predicted"/>
<dbReference type="Proteomes" id="UP000094147">
    <property type="component" value="Chromosome"/>
</dbReference>
<accession>A0A1B3BAB7</accession>
<evidence type="ECO:0000313" key="2">
    <source>
        <dbReference type="Proteomes" id="UP000094147"/>
    </source>
</evidence>
<reference evidence="2" key="1">
    <citation type="submission" date="2015-08" db="EMBL/GenBank/DDBJ databases">
        <authorList>
            <person name="Kim K.M."/>
        </authorList>
    </citation>
    <scope>NUCLEOTIDE SEQUENCE [LARGE SCALE GENOMIC DNA]</scope>
    <source>
        <strain evidence="2">KCTC 23892</strain>
    </source>
</reference>
<sequence>MSELISTASNPITVLPGQPIPYCLEQMQVRAYL</sequence>
<gene>
    <name evidence="1" type="ORF">KS2013_992</name>
</gene>